<dbReference type="Pfam" id="PF13416">
    <property type="entry name" value="SBP_bac_8"/>
    <property type="match status" value="1"/>
</dbReference>
<dbReference type="PANTHER" id="PTHR43649:SF12">
    <property type="entry name" value="DIACETYLCHITOBIOSE BINDING PROTEIN DASA"/>
    <property type="match status" value="1"/>
</dbReference>
<gene>
    <name evidence="1" type="ORF">E1212_12555</name>
</gene>
<proteinExistence type="predicted"/>
<dbReference type="PROSITE" id="PS00436">
    <property type="entry name" value="PEROXIDASE_2"/>
    <property type="match status" value="1"/>
</dbReference>
<protein>
    <submittedName>
        <fullName evidence="1">Extracellular solute-binding protein</fullName>
    </submittedName>
</protein>
<accession>A0A4R4RR55</accession>
<dbReference type="SUPFAM" id="SSF53850">
    <property type="entry name" value="Periplasmic binding protein-like II"/>
    <property type="match status" value="1"/>
</dbReference>
<organism evidence="1 2">
    <name type="scientific">Jiangella ureilytica</name>
    <dbReference type="NCBI Taxonomy" id="2530374"/>
    <lineage>
        <taxon>Bacteria</taxon>
        <taxon>Bacillati</taxon>
        <taxon>Actinomycetota</taxon>
        <taxon>Actinomycetes</taxon>
        <taxon>Jiangellales</taxon>
        <taxon>Jiangellaceae</taxon>
        <taxon>Jiangella</taxon>
    </lineage>
</organism>
<evidence type="ECO:0000313" key="1">
    <source>
        <dbReference type="EMBL" id="TDC51212.1"/>
    </source>
</evidence>
<dbReference type="OrthoDB" id="3495561at2"/>
<reference evidence="1 2" key="1">
    <citation type="submission" date="2019-02" db="EMBL/GenBank/DDBJ databases">
        <title>Draft genome sequences of novel Actinobacteria.</title>
        <authorList>
            <person name="Sahin N."/>
            <person name="Ay H."/>
            <person name="Saygin H."/>
        </authorList>
    </citation>
    <scope>NUCLEOTIDE SEQUENCE [LARGE SCALE GENOMIC DNA]</scope>
    <source>
        <strain evidence="1 2">KC603</strain>
    </source>
</reference>
<name>A0A4R4RR55_9ACTN</name>
<dbReference type="RefSeq" id="WP_131982879.1">
    <property type="nucleotide sequence ID" value="NZ_SMKL01000024.1"/>
</dbReference>
<dbReference type="AlphaFoldDB" id="A0A4R4RR55"/>
<dbReference type="Gene3D" id="3.40.190.10">
    <property type="entry name" value="Periplasmic binding protein-like II"/>
    <property type="match status" value="1"/>
</dbReference>
<dbReference type="PANTHER" id="PTHR43649">
    <property type="entry name" value="ARABINOSE-BINDING PROTEIN-RELATED"/>
    <property type="match status" value="1"/>
</dbReference>
<dbReference type="Proteomes" id="UP000295621">
    <property type="component" value="Unassembled WGS sequence"/>
</dbReference>
<dbReference type="InterPro" id="IPR019794">
    <property type="entry name" value="Peroxidases_AS"/>
</dbReference>
<dbReference type="GO" id="GO:0004601">
    <property type="term" value="F:peroxidase activity"/>
    <property type="evidence" value="ECO:0007669"/>
    <property type="project" value="InterPro"/>
</dbReference>
<sequence>MTTLRVLCWDDPRCLAPMRAAATAFAAARPGVRVEVAGRPLAAFNDQPIGEAAAGHDLVVFDHPMAPRAAESGALLPLGPAGTDAVGATQGSFDWQDRSWGIPVDAACQVAVSRPDLLPGADVPRTWPDVVAFARAHPGRVAVPLFHSDLLCVLLSLTAAIGAPIGPGGFAVDDAAVELLCELAALVDDDLLYRNPPAVLAELATTGRWLYIPLSFGYARFSARSGTAGREPAPASTGARLAWHDAPTGPGGAIGTLLGGAGLGVSAASTAPDLAAEFAAWYGSADVQRQIVGPAGGQPAAAAAWGDDDLDRAFGGFYSATRRSMLGAVRRPAHPRWPRFQHEAGLLLRDGLAGGARPPGLAAELRALQRRHGIPSDVETKVVPA</sequence>
<dbReference type="EMBL" id="SMKL01000024">
    <property type="protein sequence ID" value="TDC51212.1"/>
    <property type="molecule type" value="Genomic_DNA"/>
</dbReference>
<evidence type="ECO:0000313" key="2">
    <source>
        <dbReference type="Proteomes" id="UP000295621"/>
    </source>
</evidence>
<dbReference type="InterPro" id="IPR050490">
    <property type="entry name" value="Bact_solute-bd_prot1"/>
</dbReference>
<keyword evidence="2" id="KW-1185">Reference proteome</keyword>
<comment type="caution">
    <text evidence="1">The sequence shown here is derived from an EMBL/GenBank/DDBJ whole genome shotgun (WGS) entry which is preliminary data.</text>
</comment>
<dbReference type="InterPro" id="IPR006059">
    <property type="entry name" value="SBP"/>
</dbReference>